<keyword evidence="5" id="KW-0547">Nucleotide-binding</keyword>
<feature type="non-terminal residue" evidence="13">
    <location>
        <position position="1"/>
    </location>
</feature>
<evidence type="ECO:0000259" key="12">
    <source>
        <dbReference type="PROSITE" id="PS50045"/>
    </source>
</evidence>
<dbReference type="EMBL" id="BARS01039415">
    <property type="protein sequence ID" value="GAG18654.1"/>
    <property type="molecule type" value="Genomic_DNA"/>
</dbReference>
<evidence type="ECO:0000313" key="13">
    <source>
        <dbReference type="EMBL" id="GAG18654.1"/>
    </source>
</evidence>
<dbReference type="Pfam" id="PF02954">
    <property type="entry name" value="HTH_8"/>
    <property type="match status" value="1"/>
</dbReference>
<evidence type="ECO:0000256" key="5">
    <source>
        <dbReference type="ARBA" id="ARBA00022741"/>
    </source>
</evidence>
<dbReference type="PANTHER" id="PTHR32071:SF95">
    <property type="entry name" value="DNA-BINDING TRANSCRIPTIONAL REGULATOR NTRC"/>
    <property type="match status" value="1"/>
</dbReference>
<feature type="domain" description="Sigma-54 factor interaction" evidence="12">
    <location>
        <begin position="1"/>
        <end position="74"/>
    </location>
</feature>
<keyword evidence="4" id="KW-0597">Phosphoprotein</keyword>
<dbReference type="PRINTS" id="PR01590">
    <property type="entry name" value="HTHFIS"/>
</dbReference>
<dbReference type="InterPro" id="IPR058031">
    <property type="entry name" value="AAA_lid_NorR"/>
</dbReference>
<sequence length="187" mass="21214">EDLYYRLNVVPLRLPPLRERLEDIPDLVRHFLSIAEKEGLPPTSFEPVAIDRLKRYHWPGNVRELENLVRRLSAIYAQDIVTADMVESELSTAARAPFPDDAEQTGDLSESVERYLSDHFMGYGQDLPPAGLYTRILRKVEFPLITAALAATRGNQIRAADLLGLNRNTLRKKIRDLGIKVIRTPGI</sequence>
<dbReference type="SUPFAM" id="SSF52540">
    <property type="entry name" value="P-loop containing nucleoside triphosphate hydrolases"/>
    <property type="match status" value="1"/>
</dbReference>
<evidence type="ECO:0000256" key="8">
    <source>
        <dbReference type="ARBA" id="ARBA00023015"/>
    </source>
</evidence>
<dbReference type="PROSITE" id="PS00688">
    <property type="entry name" value="SIGMA54_INTERACT_3"/>
    <property type="match status" value="1"/>
</dbReference>
<reference evidence="13" key="1">
    <citation type="journal article" date="2014" name="Front. Microbiol.">
        <title>High frequency of phylogenetically diverse reductive dehalogenase-homologous genes in deep subseafloor sedimentary metagenomes.</title>
        <authorList>
            <person name="Kawai M."/>
            <person name="Futagami T."/>
            <person name="Toyoda A."/>
            <person name="Takaki Y."/>
            <person name="Nishi S."/>
            <person name="Hori S."/>
            <person name="Arai W."/>
            <person name="Tsubouchi T."/>
            <person name="Morono Y."/>
            <person name="Uchiyama I."/>
            <person name="Ito T."/>
            <person name="Fujiyama A."/>
            <person name="Inagaki F."/>
            <person name="Takami H."/>
        </authorList>
    </citation>
    <scope>NUCLEOTIDE SEQUENCE</scope>
    <source>
        <strain evidence="13">Expedition CK06-06</strain>
    </source>
</reference>
<evidence type="ECO:0000256" key="6">
    <source>
        <dbReference type="ARBA" id="ARBA00022840"/>
    </source>
</evidence>
<proteinExistence type="predicted"/>
<dbReference type="GO" id="GO:0005524">
    <property type="term" value="F:ATP binding"/>
    <property type="evidence" value="ECO:0007669"/>
    <property type="project" value="UniProtKB-KW"/>
</dbReference>
<dbReference type="InterPro" id="IPR002078">
    <property type="entry name" value="Sigma_54_int"/>
</dbReference>
<dbReference type="InterPro" id="IPR002197">
    <property type="entry name" value="HTH_Fis"/>
</dbReference>
<dbReference type="PROSITE" id="PS50045">
    <property type="entry name" value="SIGMA54_INTERACT_4"/>
    <property type="match status" value="1"/>
</dbReference>
<gene>
    <name evidence="13" type="ORF">S01H1_60187</name>
</gene>
<name>X0VK43_9ZZZZ</name>
<dbReference type="AlphaFoldDB" id="X0VK43"/>
<evidence type="ECO:0000256" key="10">
    <source>
        <dbReference type="ARBA" id="ARBA00023159"/>
    </source>
</evidence>
<evidence type="ECO:0000256" key="1">
    <source>
        <dbReference type="ARBA" id="ARBA00004496"/>
    </source>
</evidence>
<evidence type="ECO:0000256" key="11">
    <source>
        <dbReference type="ARBA" id="ARBA00023163"/>
    </source>
</evidence>
<keyword evidence="9" id="KW-0238">DNA-binding</keyword>
<dbReference type="Gene3D" id="1.10.8.60">
    <property type="match status" value="1"/>
</dbReference>
<dbReference type="InterPro" id="IPR025944">
    <property type="entry name" value="Sigma_54_int_dom_CS"/>
</dbReference>
<keyword evidence="2" id="KW-0963">Cytoplasm</keyword>
<keyword evidence="8" id="KW-0805">Transcription regulation</keyword>
<evidence type="ECO:0000256" key="7">
    <source>
        <dbReference type="ARBA" id="ARBA00023012"/>
    </source>
</evidence>
<comment type="subcellular location">
    <subcellularLocation>
        <location evidence="1">Cytoplasm</location>
    </subcellularLocation>
</comment>
<dbReference type="InterPro" id="IPR009057">
    <property type="entry name" value="Homeodomain-like_sf"/>
</dbReference>
<dbReference type="Pfam" id="PF25601">
    <property type="entry name" value="AAA_lid_14"/>
    <property type="match status" value="1"/>
</dbReference>
<keyword evidence="7" id="KW-0902">Two-component regulatory system</keyword>
<keyword evidence="11" id="KW-0804">Transcription</keyword>
<dbReference type="GO" id="GO:0000160">
    <property type="term" value="P:phosphorelay signal transduction system"/>
    <property type="evidence" value="ECO:0007669"/>
    <property type="project" value="UniProtKB-KW"/>
</dbReference>
<protein>
    <recommendedName>
        <fullName evidence="12">Sigma-54 factor interaction domain-containing protein</fullName>
    </recommendedName>
</protein>
<keyword evidence="3" id="KW-0678">Repressor</keyword>
<evidence type="ECO:0000256" key="3">
    <source>
        <dbReference type="ARBA" id="ARBA00022491"/>
    </source>
</evidence>
<dbReference type="GO" id="GO:0005737">
    <property type="term" value="C:cytoplasm"/>
    <property type="evidence" value="ECO:0007669"/>
    <property type="project" value="UniProtKB-SubCell"/>
</dbReference>
<dbReference type="GO" id="GO:0043565">
    <property type="term" value="F:sequence-specific DNA binding"/>
    <property type="evidence" value="ECO:0007669"/>
    <property type="project" value="InterPro"/>
</dbReference>
<dbReference type="InterPro" id="IPR027417">
    <property type="entry name" value="P-loop_NTPase"/>
</dbReference>
<dbReference type="PANTHER" id="PTHR32071">
    <property type="entry name" value="TRANSCRIPTIONAL REGULATORY PROTEIN"/>
    <property type="match status" value="1"/>
</dbReference>
<dbReference type="SUPFAM" id="SSF46689">
    <property type="entry name" value="Homeodomain-like"/>
    <property type="match status" value="1"/>
</dbReference>
<keyword evidence="10" id="KW-0010">Activator</keyword>
<dbReference type="Gene3D" id="1.10.10.60">
    <property type="entry name" value="Homeodomain-like"/>
    <property type="match status" value="1"/>
</dbReference>
<keyword evidence="6" id="KW-0067">ATP-binding</keyword>
<evidence type="ECO:0000256" key="2">
    <source>
        <dbReference type="ARBA" id="ARBA00022490"/>
    </source>
</evidence>
<comment type="caution">
    <text evidence="13">The sequence shown here is derived from an EMBL/GenBank/DDBJ whole genome shotgun (WGS) entry which is preliminary data.</text>
</comment>
<accession>X0VK43</accession>
<dbReference type="GO" id="GO:0006355">
    <property type="term" value="P:regulation of DNA-templated transcription"/>
    <property type="evidence" value="ECO:0007669"/>
    <property type="project" value="InterPro"/>
</dbReference>
<organism evidence="13">
    <name type="scientific">marine sediment metagenome</name>
    <dbReference type="NCBI Taxonomy" id="412755"/>
    <lineage>
        <taxon>unclassified sequences</taxon>
        <taxon>metagenomes</taxon>
        <taxon>ecological metagenomes</taxon>
    </lineage>
</organism>
<evidence type="ECO:0000256" key="9">
    <source>
        <dbReference type="ARBA" id="ARBA00023125"/>
    </source>
</evidence>
<evidence type="ECO:0000256" key="4">
    <source>
        <dbReference type="ARBA" id="ARBA00022553"/>
    </source>
</evidence>